<comment type="caution">
    <text evidence="3">The sequence shown here is derived from an EMBL/GenBank/DDBJ whole genome shotgun (WGS) entry which is preliminary data.</text>
</comment>
<feature type="signal peptide" evidence="2">
    <location>
        <begin position="1"/>
        <end position="27"/>
    </location>
</feature>
<feature type="transmembrane region" description="Helical" evidence="1">
    <location>
        <begin position="46"/>
        <end position="63"/>
    </location>
</feature>
<protein>
    <submittedName>
        <fullName evidence="3">Uncharacterized protein</fullName>
    </submittedName>
</protein>
<accession>A0A4Q7ABL5</accession>
<keyword evidence="1" id="KW-0812">Transmembrane</keyword>
<keyword evidence="1" id="KW-0472">Membrane</keyword>
<dbReference type="RefSeq" id="WP_130169021.1">
    <property type="nucleotide sequence ID" value="NZ_SGSQ01000055.1"/>
</dbReference>
<feature type="chain" id="PRO_5020339523" evidence="2">
    <location>
        <begin position="28"/>
        <end position="73"/>
    </location>
</feature>
<organism evidence="3 4">
    <name type="scientific">Acinetobacter wuhouensis</name>
    <dbReference type="NCBI Taxonomy" id="1879050"/>
    <lineage>
        <taxon>Bacteria</taxon>
        <taxon>Pseudomonadati</taxon>
        <taxon>Pseudomonadota</taxon>
        <taxon>Gammaproteobacteria</taxon>
        <taxon>Moraxellales</taxon>
        <taxon>Moraxellaceae</taxon>
        <taxon>Acinetobacter</taxon>
    </lineage>
</organism>
<keyword evidence="2" id="KW-0732">Signal</keyword>
<reference evidence="3 4" key="1">
    <citation type="submission" date="2019-02" db="EMBL/GenBank/DDBJ databases">
        <title>The Batch Genome Submission of Acinetobacter spp. strains.</title>
        <authorList>
            <person name="Qin J."/>
            <person name="Hu Y."/>
            <person name="Ye H."/>
            <person name="Wei L."/>
            <person name="Feng Y."/>
            <person name="Zong Z."/>
        </authorList>
    </citation>
    <scope>NUCLEOTIDE SEQUENCE [LARGE SCALE GENOMIC DNA]</scope>
    <source>
        <strain evidence="3 4">WCHAW060049</strain>
    </source>
</reference>
<evidence type="ECO:0000313" key="3">
    <source>
        <dbReference type="EMBL" id="RZG42752.1"/>
    </source>
</evidence>
<dbReference type="AlphaFoldDB" id="A0A4Q7ABL5"/>
<name>A0A4Q7ABL5_9GAMM</name>
<dbReference type="EMBL" id="SGSQ01000055">
    <property type="protein sequence ID" value="RZG42752.1"/>
    <property type="molecule type" value="Genomic_DNA"/>
</dbReference>
<keyword evidence="1" id="KW-1133">Transmembrane helix</keyword>
<keyword evidence="4" id="KW-1185">Reference proteome</keyword>
<dbReference type="Proteomes" id="UP000293863">
    <property type="component" value="Unassembled WGS sequence"/>
</dbReference>
<evidence type="ECO:0000256" key="2">
    <source>
        <dbReference type="SAM" id="SignalP"/>
    </source>
</evidence>
<proteinExistence type="predicted"/>
<sequence length="73" mass="7302">MGLTKKGVASVVLLAVSLLAVTTGAFAITEADVTSATGSAGGEDTVSAGFKYLLTFAVGLYVGRKVLGMFGRS</sequence>
<evidence type="ECO:0000256" key="1">
    <source>
        <dbReference type="SAM" id="Phobius"/>
    </source>
</evidence>
<evidence type="ECO:0000313" key="4">
    <source>
        <dbReference type="Proteomes" id="UP000293863"/>
    </source>
</evidence>
<gene>
    <name evidence="3" type="ORF">EXU28_18645</name>
</gene>